<dbReference type="PANTHER" id="PTHR23155:SF1181">
    <property type="entry name" value="OS08G0170200 PROTEIN"/>
    <property type="match status" value="1"/>
</dbReference>
<evidence type="ECO:0000313" key="11">
    <source>
        <dbReference type="EMBL" id="CAD6268681.1"/>
    </source>
</evidence>
<evidence type="ECO:0000259" key="9">
    <source>
        <dbReference type="Pfam" id="PF23559"/>
    </source>
</evidence>
<keyword evidence="2" id="KW-0433">Leucine-rich repeat</keyword>
<dbReference type="Gene3D" id="3.80.10.10">
    <property type="entry name" value="Ribonuclease Inhibitor"/>
    <property type="match status" value="1"/>
</dbReference>
<dbReference type="CDD" id="cd14798">
    <property type="entry name" value="RX-CC_like"/>
    <property type="match status" value="1"/>
</dbReference>
<dbReference type="InterPro" id="IPR036388">
    <property type="entry name" value="WH-like_DNA-bd_sf"/>
</dbReference>
<evidence type="ECO:0000313" key="12">
    <source>
        <dbReference type="Proteomes" id="UP000604825"/>
    </source>
</evidence>
<feature type="domain" description="Disease resistance R13L4/SHOC-2-like LRR" evidence="10">
    <location>
        <begin position="570"/>
        <end position="915"/>
    </location>
</feature>
<dbReference type="EMBL" id="CAJGYO010000014">
    <property type="protein sequence ID" value="CAD6268681.1"/>
    <property type="molecule type" value="Genomic_DNA"/>
</dbReference>
<dbReference type="Gene3D" id="1.10.10.10">
    <property type="entry name" value="Winged helix-like DNA-binding domain superfamily/Winged helix DNA-binding domain"/>
    <property type="match status" value="1"/>
</dbReference>
<feature type="domain" description="NB-ARC" evidence="7">
    <location>
        <begin position="200"/>
        <end position="348"/>
    </location>
</feature>
<gene>
    <name evidence="11" type="ORF">NCGR_LOCUS51986</name>
</gene>
<dbReference type="InterPro" id="IPR058922">
    <property type="entry name" value="WHD_DRP"/>
</dbReference>
<evidence type="ECO:0000256" key="4">
    <source>
        <dbReference type="ARBA" id="ARBA00022741"/>
    </source>
</evidence>
<evidence type="ECO:0000259" key="7">
    <source>
        <dbReference type="Pfam" id="PF00931"/>
    </source>
</evidence>
<comment type="caution">
    <text evidence="11">The sequence shown here is derived from an EMBL/GenBank/DDBJ whole genome shotgun (WGS) entry which is preliminary data.</text>
</comment>
<reference evidence="11" key="1">
    <citation type="submission" date="2020-10" db="EMBL/GenBank/DDBJ databases">
        <authorList>
            <person name="Han B."/>
            <person name="Lu T."/>
            <person name="Zhao Q."/>
            <person name="Huang X."/>
            <person name="Zhao Y."/>
        </authorList>
    </citation>
    <scope>NUCLEOTIDE SEQUENCE</scope>
</reference>
<comment type="similarity">
    <text evidence="1">Belongs to the disease resistance NB-LRR family.</text>
</comment>
<evidence type="ECO:0000256" key="5">
    <source>
        <dbReference type="ARBA" id="ARBA00022821"/>
    </source>
</evidence>
<accession>A0A811RFB9</accession>
<name>A0A811RFB9_9POAL</name>
<keyword evidence="12" id="KW-1185">Reference proteome</keyword>
<sequence length="1086" mass="122469">MELALGAMAGLAPKLGELLTAEYVVQKGLKPDIESLSKELVMMKASLEDSSRVPPDQLSEVEKLWARQVRELSYDMEDTVDDFILRVANGGKSATATDANVFKKILGKATAAMKKVKHRHQISDKVKDIKKLSNELAELRAKYTVRGVGADLAASTGIDPRVLNLYKKESDLVGIEESRDRVIRMLSIGTKDDAHAHASDQDLKVVSIVGFGGLGKTTLAITVVDMLKKQFGCSAFICVGSTPNLTRTFEKILVEFDKKYKQVDMARWDIEQFGNELHEFLTDKRYFIVVDDIWDVESWKAIRYALKDNNCGSRIIMTTRNFEVATKAGEVYRLKPLSHGNSKKLFYKRIQSHKGESVDGVSDELSSKIIDKCGGIPLAIIAMASLLVERPYDDWSKVYDSIGFGNGDNTTKILSYSYFDLPSYLKPCLLHLSIFPEDNIHGKKSVIWMWIGEGFVHLEKEDGSLFEAGERYFNELVNRSMIQTMEDRYDRFTQWFLIHDIVFDLISKLSRDENFVTFLGSMEQHASPDSLRREKNTSMPRSDSKVRRLAVKNHHVQRIREDAMDMPEVMRSLNIFDSKIEVMAPLHSFRVCRVLNIENCYVPISLKHIGTLLHLKYLEISDTPVDELPKEIGHLKSLQTLYLEKTGLDELPPAVCSLTQLMCLVAVGFRRLPADRMGSLTSLEDLRLDSVVGRNATEDLVVALGKLTRLRVATITFSEELDENLQKALVQSLCNLQELRELVLPSTGSAQQGANAWEDWETPRQLRQLLIHCIILSRLPRWINRCSLPCLCSLSVIVYTVEKQDLDNLARLPELSYLLLGGFNWPPGYTVGKDGFRNLRFCDVGTALKFHAKARRAVFPTKDEIEDLDLGLDNLLSLEKVTVTVFCSGATAAEVQEVEAMVTRAVENHPNRPTIKVDRAGEENMLSDEKSEDLLQQHIQPRCRVLRSKDDPDARFIAHLQSYRLLQKAVISIDCAGASLCEVEKMEPAFRHAAEVHRNHPTIHLIRTNTDEMVSSSDHPDTETIPMPKKNGYPTMILYSEWSVCVGITDPNRMRQPVALAPIILDDAISSWMMAGYKGLSALVCR</sequence>
<dbReference type="OrthoDB" id="678528at2759"/>
<dbReference type="AlphaFoldDB" id="A0A811RFB9"/>
<dbReference type="InterPro" id="IPR038005">
    <property type="entry name" value="RX-like_CC"/>
</dbReference>
<dbReference type="InterPro" id="IPR041118">
    <property type="entry name" value="Rx_N"/>
</dbReference>
<dbReference type="Pfam" id="PF00931">
    <property type="entry name" value="NB-ARC"/>
    <property type="match status" value="1"/>
</dbReference>
<dbReference type="InterPro" id="IPR002182">
    <property type="entry name" value="NB-ARC"/>
</dbReference>
<dbReference type="FunFam" id="1.10.10.10:FF:000322">
    <property type="entry name" value="Probable disease resistance protein At1g63360"/>
    <property type="match status" value="1"/>
</dbReference>
<dbReference type="Gene3D" id="3.40.50.300">
    <property type="entry name" value="P-loop containing nucleotide triphosphate hydrolases"/>
    <property type="match status" value="1"/>
</dbReference>
<dbReference type="GO" id="GO:0043531">
    <property type="term" value="F:ADP binding"/>
    <property type="evidence" value="ECO:0007669"/>
    <property type="project" value="InterPro"/>
</dbReference>
<dbReference type="InterPro" id="IPR042197">
    <property type="entry name" value="Apaf_helical"/>
</dbReference>
<evidence type="ECO:0000259" key="8">
    <source>
        <dbReference type="Pfam" id="PF18052"/>
    </source>
</evidence>
<evidence type="ECO:0000256" key="6">
    <source>
        <dbReference type="ARBA" id="ARBA00023054"/>
    </source>
</evidence>
<dbReference type="Gene3D" id="1.10.8.430">
    <property type="entry name" value="Helical domain of apoptotic protease-activating factors"/>
    <property type="match status" value="1"/>
</dbReference>
<evidence type="ECO:0000256" key="3">
    <source>
        <dbReference type="ARBA" id="ARBA00022737"/>
    </source>
</evidence>
<feature type="domain" description="Disease resistance N-terminal" evidence="8">
    <location>
        <begin position="8"/>
        <end position="92"/>
    </location>
</feature>
<dbReference type="InterPro" id="IPR044974">
    <property type="entry name" value="Disease_R_plants"/>
</dbReference>
<dbReference type="GO" id="GO:0002758">
    <property type="term" value="P:innate immune response-activating signaling pathway"/>
    <property type="evidence" value="ECO:0007669"/>
    <property type="project" value="UniProtKB-ARBA"/>
</dbReference>
<dbReference type="SUPFAM" id="SSF52540">
    <property type="entry name" value="P-loop containing nucleoside triphosphate hydrolases"/>
    <property type="match status" value="1"/>
</dbReference>
<dbReference type="Pfam" id="PF18052">
    <property type="entry name" value="Rx_N"/>
    <property type="match status" value="1"/>
</dbReference>
<protein>
    <submittedName>
        <fullName evidence="11">Uncharacterized protein</fullName>
    </submittedName>
</protein>
<dbReference type="Proteomes" id="UP000604825">
    <property type="component" value="Unassembled WGS sequence"/>
</dbReference>
<keyword evidence="5" id="KW-0611">Plant defense</keyword>
<evidence type="ECO:0000256" key="2">
    <source>
        <dbReference type="ARBA" id="ARBA00022614"/>
    </source>
</evidence>
<dbReference type="Gene3D" id="1.20.5.4130">
    <property type="match status" value="1"/>
</dbReference>
<dbReference type="GO" id="GO:0009626">
    <property type="term" value="P:plant-type hypersensitive response"/>
    <property type="evidence" value="ECO:0007669"/>
    <property type="project" value="UniProtKB-ARBA"/>
</dbReference>
<dbReference type="InterPro" id="IPR055414">
    <property type="entry name" value="LRR_R13L4/SHOC2-like"/>
</dbReference>
<dbReference type="SUPFAM" id="SSF52047">
    <property type="entry name" value="RNI-like"/>
    <property type="match status" value="1"/>
</dbReference>
<keyword evidence="3" id="KW-0677">Repeat</keyword>
<dbReference type="PANTHER" id="PTHR23155">
    <property type="entry name" value="DISEASE RESISTANCE PROTEIN RP"/>
    <property type="match status" value="1"/>
</dbReference>
<dbReference type="Pfam" id="PF23559">
    <property type="entry name" value="WHD_DRP"/>
    <property type="match status" value="1"/>
</dbReference>
<proteinExistence type="inferred from homology"/>
<dbReference type="PRINTS" id="PR00364">
    <property type="entry name" value="DISEASERSIST"/>
</dbReference>
<dbReference type="InterPro" id="IPR032675">
    <property type="entry name" value="LRR_dom_sf"/>
</dbReference>
<dbReference type="Pfam" id="PF23598">
    <property type="entry name" value="LRR_14"/>
    <property type="match status" value="1"/>
</dbReference>
<organism evidence="11 12">
    <name type="scientific">Miscanthus lutarioriparius</name>
    <dbReference type="NCBI Taxonomy" id="422564"/>
    <lineage>
        <taxon>Eukaryota</taxon>
        <taxon>Viridiplantae</taxon>
        <taxon>Streptophyta</taxon>
        <taxon>Embryophyta</taxon>
        <taxon>Tracheophyta</taxon>
        <taxon>Spermatophyta</taxon>
        <taxon>Magnoliopsida</taxon>
        <taxon>Liliopsida</taxon>
        <taxon>Poales</taxon>
        <taxon>Poaceae</taxon>
        <taxon>PACMAD clade</taxon>
        <taxon>Panicoideae</taxon>
        <taxon>Andropogonodae</taxon>
        <taxon>Andropogoneae</taxon>
        <taxon>Saccharinae</taxon>
        <taxon>Miscanthus</taxon>
    </lineage>
</organism>
<dbReference type="GO" id="GO:0042742">
    <property type="term" value="P:defense response to bacterium"/>
    <property type="evidence" value="ECO:0007669"/>
    <property type="project" value="UniProtKB-ARBA"/>
</dbReference>
<feature type="domain" description="Disease resistance protein winged helix" evidence="9">
    <location>
        <begin position="434"/>
        <end position="506"/>
    </location>
</feature>
<evidence type="ECO:0000259" key="10">
    <source>
        <dbReference type="Pfam" id="PF23598"/>
    </source>
</evidence>
<keyword evidence="4" id="KW-0547">Nucleotide-binding</keyword>
<keyword evidence="6" id="KW-0175">Coiled coil</keyword>
<dbReference type="InterPro" id="IPR027417">
    <property type="entry name" value="P-loop_NTPase"/>
</dbReference>
<evidence type="ECO:0000256" key="1">
    <source>
        <dbReference type="ARBA" id="ARBA00008894"/>
    </source>
</evidence>